<evidence type="ECO:0000256" key="11">
    <source>
        <dbReference type="ARBA" id="ARBA00023170"/>
    </source>
</evidence>
<dbReference type="InterPro" id="IPR035897">
    <property type="entry name" value="Toll_tir_struct_dom_sf"/>
</dbReference>
<protein>
    <submittedName>
        <fullName evidence="19">Toll-like receptor 2</fullName>
    </submittedName>
</protein>
<feature type="signal peptide" evidence="17">
    <location>
        <begin position="1"/>
        <end position="21"/>
    </location>
</feature>
<evidence type="ECO:0000256" key="6">
    <source>
        <dbReference type="ARBA" id="ARBA00022729"/>
    </source>
</evidence>
<evidence type="ECO:0000256" key="2">
    <source>
        <dbReference type="ARBA" id="ARBA00009634"/>
    </source>
</evidence>
<dbReference type="PROSITE" id="PS51450">
    <property type="entry name" value="LRR"/>
    <property type="match status" value="3"/>
</dbReference>
<dbReference type="SUPFAM" id="SSF52200">
    <property type="entry name" value="Toll/Interleukin receptor TIR domain"/>
    <property type="match status" value="1"/>
</dbReference>
<keyword evidence="12" id="KW-0325">Glycoprotein</keyword>
<keyword evidence="13 14" id="KW-0395">Inflammatory response</keyword>
<keyword evidence="10 16" id="KW-0472">Membrane</keyword>
<dbReference type="SMART" id="SM00369">
    <property type="entry name" value="LRR_TYP"/>
    <property type="match status" value="6"/>
</dbReference>
<feature type="disulfide bond" evidence="15">
    <location>
        <begin position="360"/>
        <end position="389"/>
    </location>
</feature>
<evidence type="ECO:0000256" key="10">
    <source>
        <dbReference type="ARBA" id="ARBA00023136"/>
    </source>
</evidence>
<dbReference type="PROSITE" id="PS50104">
    <property type="entry name" value="TIR"/>
    <property type="match status" value="1"/>
</dbReference>
<organism evidence="19 20">
    <name type="scientific">Callorhinchus milii</name>
    <name type="common">Ghost shark</name>
    <dbReference type="NCBI Taxonomy" id="7868"/>
    <lineage>
        <taxon>Eukaryota</taxon>
        <taxon>Metazoa</taxon>
        <taxon>Chordata</taxon>
        <taxon>Craniata</taxon>
        <taxon>Vertebrata</taxon>
        <taxon>Chondrichthyes</taxon>
        <taxon>Holocephali</taxon>
        <taxon>Chimaeriformes</taxon>
        <taxon>Callorhinchidae</taxon>
        <taxon>Callorhinchus</taxon>
    </lineage>
</organism>
<keyword evidence="4" id="KW-0433">Leucine-rich repeat</keyword>
<evidence type="ECO:0000256" key="12">
    <source>
        <dbReference type="ARBA" id="ARBA00023180"/>
    </source>
</evidence>
<keyword evidence="9 16" id="KW-1133">Transmembrane helix</keyword>
<evidence type="ECO:0000256" key="17">
    <source>
        <dbReference type="SAM" id="SignalP"/>
    </source>
</evidence>
<dbReference type="Gene3D" id="3.40.50.10140">
    <property type="entry name" value="Toll/interleukin-1 receptor homology (TIR) domain"/>
    <property type="match status" value="1"/>
</dbReference>
<evidence type="ECO:0000256" key="16">
    <source>
        <dbReference type="SAM" id="Phobius"/>
    </source>
</evidence>
<dbReference type="Pfam" id="PF00560">
    <property type="entry name" value="LRR_1"/>
    <property type="match status" value="1"/>
</dbReference>
<name>A0A4W3JYC3_CALMI</name>
<dbReference type="Pfam" id="PF01582">
    <property type="entry name" value="TIR"/>
    <property type="match status" value="1"/>
</dbReference>
<feature type="transmembrane region" description="Helical" evidence="16">
    <location>
        <begin position="599"/>
        <end position="629"/>
    </location>
</feature>
<evidence type="ECO:0000256" key="7">
    <source>
        <dbReference type="ARBA" id="ARBA00022737"/>
    </source>
</evidence>
<dbReference type="InterPro" id="IPR000483">
    <property type="entry name" value="Cys-rich_flank_reg_C"/>
</dbReference>
<reference evidence="20" key="1">
    <citation type="journal article" date="2006" name="Science">
        <title>Ancient noncoding elements conserved in the human genome.</title>
        <authorList>
            <person name="Venkatesh B."/>
            <person name="Kirkness E.F."/>
            <person name="Loh Y.H."/>
            <person name="Halpern A.L."/>
            <person name="Lee A.P."/>
            <person name="Johnson J."/>
            <person name="Dandona N."/>
            <person name="Viswanathan L.D."/>
            <person name="Tay A."/>
            <person name="Venter J.C."/>
            <person name="Strausberg R.L."/>
            <person name="Brenner S."/>
        </authorList>
    </citation>
    <scope>NUCLEOTIDE SEQUENCE [LARGE SCALE GENOMIC DNA]</scope>
</reference>
<dbReference type="InterPro" id="IPR000157">
    <property type="entry name" value="TIR_dom"/>
</dbReference>
<dbReference type="PRINTS" id="PR01537">
    <property type="entry name" value="INTRLKN1R1F"/>
</dbReference>
<dbReference type="Ensembl" id="ENSCMIT00000049210.1">
    <property type="protein sequence ID" value="ENSCMIP00000048534.1"/>
    <property type="gene ID" value="ENSCMIG00000019844.1"/>
</dbReference>
<dbReference type="InterPro" id="IPR032675">
    <property type="entry name" value="LRR_dom_sf"/>
</dbReference>
<reference evidence="20" key="3">
    <citation type="journal article" date="2014" name="Nature">
        <title>Elephant shark genome provides unique insights into gnathostome evolution.</title>
        <authorList>
            <consortium name="International Elephant Shark Genome Sequencing Consortium"/>
            <person name="Venkatesh B."/>
            <person name="Lee A.P."/>
            <person name="Ravi V."/>
            <person name="Maurya A.K."/>
            <person name="Lian M.M."/>
            <person name="Swann J.B."/>
            <person name="Ohta Y."/>
            <person name="Flajnik M.F."/>
            <person name="Sutoh Y."/>
            <person name="Kasahara M."/>
            <person name="Hoon S."/>
            <person name="Gangu V."/>
            <person name="Roy S.W."/>
            <person name="Irimia M."/>
            <person name="Korzh V."/>
            <person name="Kondrychyn I."/>
            <person name="Lim Z.W."/>
            <person name="Tay B.H."/>
            <person name="Tohari S."/>
            <person name="Kong K.W."/>
            <person name="Ho S."/>
            <person name="Lorente-Galdos B."/>
            <person name="Quilez J."/>
            <person name="Marques-Bonet T."/>
            <person name="Raney B.J."/>
            <person name="Ingham P.W."/>
            <person name="Tay A."/>
            <person name="Hillier L.W."/>
            <person name="Minx P."/>
            <person name="Boehm T."/>
            <person name="Wilson R.K."/>
            <person name="Brenner S."/>
            <person name="Warren W.C."/>
        </authorList>
    </citation>
    <scope>NUCLEOTIDE SEQUENCE [LARGE SCALE GENOMIC DNA]</scope>
</reference>
<proteinExistence type="inferred from homology"/>
<dbReference type="Pfam" id="PF13855">
    <property type="entry name" value="LRR_8"/>
    <property type="match status" value="1"/>
</dbReference>
<dbReference type="InterPro" id="IPR003591">
    <property type="entry name" value="Leu-rich_rpt_typical-subtyp"/>
</dbReference>
<dbReference type="GeneTree" id="ENSGT00940000156323"/>
<dbReference type="SMART" id="SM00255">
    <property type="entry name" value="TIR"/>
    <property type="match status" value="1"/>
</dbReference>
<keyword evidence="15" id="KW-1015">Disulfide bond</keyword>
<sequence length="827" mass="94791">MSYQVCLFWLLFYSSMGWTASQDWGMPSCAKKGVWINRSHQHLKEIPKDLPESTQYLDLSYNNLTSLNDVDLQLLQNLCFLRLSNNRIRFVSEACFQMNSNLEILDLSHNLLETIPYLPLRYVLGLRVLDISGNLYRSYSLGNTFATLQKMTVLNLGSPHAPCINKKDFTSLHNVTLKVVKFSNGVNLQKYEAGSLVQLQMLEELSINMSFCGKVPMLTAMLRDLNQTKVRNITLGYFSSKDCNQSIDPFRGLSDINTLEKLTFTHSWISSSLITYILPKLGQSNIQVLVFQNITYDDNTGGIYFNGVNGSTRISLMKSVIFDGVTHYQYNYPLIYINLTLFLHIAYVKFSHSGMNISPCNLLPDIISLEVLDVSNNLLDDTGFWRSRCNYTNVFPSLQKLNLSHNQFKNLGFISSKLHQMKVLDTVDLSFNSIDNPDTCSWPAKMTTLILSHNPLGNTVFNCLSKYFLVLDLSYTQIDALSSDALSRLPRLTKLYLTGNFIKQLPSHLEAAHLHTLYINFNSINIISQNMLQGLPQLRQLNAGNNTLYCTCDMYWFTAKFDKNLLVEWPDSYTCNYPSNWAGKTLATYNPNIIICNQLFQALIGVGTGVFMCIVLALLCYCCDAVWYFRMLCMWIHVKRSQSRKSGEMETPIYQFDAFISYSEEDSVWVTDHLLVTLENAAFRICIHKRDFTPGQLVIENIINCIENSYKTIFVLSKQFVKSEWCHYELYFAQHRSLNIQQDSIIFVLLEPIPSNSVPRKFVKLRKLLNRKTYLEWPQEAQKQQIFWSNLKGILETGNKSIVLIKAPTDAALDDTDQVLSHKSSLR</sequence>
<evidence type="ECO:0000256" key="9">
    <source>
        <dbReference type="ARBA" id="ARBA00022989"/>
    </source>
</evidence>
<dbReference type="PANTHER" id="PTHR24365:SF539">
    <property type="entry name" value="TOLL-LIKE RECEPTOR 1"/>
    <property type="match status" value="1"/>
</dbReference>
<evidence type="ECO:0000256" key="1">
    <source>
        <dbReference type="ARBA" id="ARBA00004479"/>
    </source>
</evidence>
<dbReference type="AlphaFoldDB" id="A0A4W3JYC3"/>
<gene>
    <name evidence="19" type="primary">LOC103181886</name>
</gene>
<feature type="domain" description="TIR" evidence="18">
    <location>
        <begin position="654"/>
        <end position="795"/>
    </location>
</feature>
<evidence type="ECO:0000256" key="5">
    <source>
        <dbReference type="ARBA" id="ARBA00022692"/>
    </source>
</evidence>
<dbReference type="SMART" id="SM00364">
    <property type="entry name" value="LRR_BAC"/>
    <property type="match status" value="7"/>
</dbReference>
<dbReference type="GO" id="GO:0006954">
    <property type="term" value="P:inflammatory response"/>
    <property type="evidence" value="ECO:0007669"/>
    <property type="project" value="UniProtKB-UniRule"/>
</dbReference>
<evidence type="ECO:0000259" key="18">
    <source>
        <dbReference type="PROSITE" id="PS50104"/>
    </source>
</evidence>
<evidence type="ECO:0000256" key="8">
    <source>
        <dbReference type="ARBA" id="ARBA00022859"/>
    </source>
</evidence>
<dbReference type="InterPro" id="IPR001611">
    <property type="entry name" value="Leu-rich_rpt"/>
</dbReference>
<dbReference type="GO" id="GO:0004888">
    <property type="term" value="F:transmembrane signaling receptor activity"/>
    <property type="evidence" value="ECO:0007669"/>
    <property type="project" value="InterPro"/>
</dbReference>
<reference evidence="19" key="5">
    <citation type="submission" date="2025-09" db="UniProtKB">
        <authorList>
            <consortium name="Ensembl"/>
        </authorList>
    </citation>
    <scope>IDENTIFICATION</scope>
</reference>
<evidence type="ECO:0000256" key="3">
    <source>
        <dbReference type="ARBA" id="ARBA00022588"/>
    </source>
</evidence>
<accession>A0A4W3JYC3</accession>
<keyword evidence="5 16" id="KW-0812">Transmembrane</keyword>
<reference evidence="19" key="4">
    <citation type="submission" date="2025-08" db="UniProtKB">
        <authorList>
            <consortium name="Ensembl"/>
        </authorList>
    </citation>
    <scope>IDENTIFICATION</scope>
</reference>
<evidence type="ECO:0000313" key="19">
    <source>
        <dbReference type="Ensembl" id="ENSCMIP00000048534.1"/>
    </source>
</evidence>
<evidence type="ECO:0000256" key="14">
    <source>
        <dbReference type="PIRNR" id="PIRNR037595"/>
    </source>
</evidence>
<comment type="subcellular location">
    <subcellularLocation>
        <location evidence="1">Membrane</location>
        <topology evidence="1">Single-pass type I membrane protein</topology>
    </subcellularLocation>
</comment>
<evidence type="ECO:0000256" key="13">
    <source>
        <dbReference type="ARBA" id="ARBA00023198"/>
    </source>
</evidence>
<dbReference type="Gene3D" id="3.80.10.10">
    <property type="entry name" value="Ribonuclease Inhibitor"/>
    <property type="match status" value="1"/>
</dbReference>
<comment type="similarity">
    <text evidence="2 14">Belongs to the Toll-like receptor family.</text>
</comment>
<dbReference type="GO" id="GO:0002224">
    <property type="term" value="P:toll-like receptor signaling pathway"/>
    <property type="evidence" value="ECO:0007669"/>
    <property type="project" value="InterPro"/>
</dbReference>
<dbReference type="PANTHER" id="PTHR24365">
    <property type="entry name" value="TOLL-LIKE RECEPTOR"/>
    <property type="match status" value="1"/>
</dbReference>
<keyword evidence="3 14" id="KW-0399">Innate immunity</keyword>
<dbReference type="FunFam" id="3.40.50.10140:FF:000001">
    <property type="entry name" value="Toll-like receptor 2"/>
    <property type="match status" value="1"/>
</dbReference>
<dbReference type="GO" id="GO:0045087">
    <property type="term" value="P:innate immune response"/>
    <property type="evidence" value="ECO:0007669"/>
    <property type="project" value="UniProtKB-UniRule"/>
</dbReference>
<dbReference type="InParanoid" id="A0A4W3JYC3"/>
<dbReference type="PIRSF" id="PIRSF037595">
    <property type="entry name" value="Toll-like_receptor"/>
    <property type="match status" value="1"/>
</dbReference>
<dbReference type="InterPro" id="IPR017241">
    <property type="entry name" value="Toll-like_receptor"/>
</dbReference>
<evidence type="ECO:0000256" key="15">
    <source>
        <dbReference type="PIRSR" id="PIRSR037595-2"/>
    </source>
</evidence>
<keyword evidence="7" id="KW-0677">Repeat</keyword>
<dbReference type="OMA" id="SESGFWW"/>
<keyword evidence="8 14" id="KW-0391">Immunity</keyword>
<dbReference type="GO" id="GO:0005886">
    <property type="term" value="C:plasma membrane"/>
    <property type="evidence" value="ECO:0007669"/>
    <property type="project" value="TreeGrafter"/>
</dbReference>
<evidence type="ECO:0000256" key="4">
    <source>
        <dbReference type="ARBA" id="ARBA00022614"/>
    </source>
</evidence>
<evidence type="ECO:0000313" key="20">
    <source>
        <dbReference type="Proteomes" id="UP000314986"/>
    </source>
</evidence>
<dbReference type="SMART" id="SM00082">
    <property type="entry name" value="LRRCT"/>
    <property type="match status" value="1"/>
</dbReference>
<reference evidence="20" key="2">
    <citation type="journal article" date="2007" name="PLoS Biol.">
        <title>Survey sequencing and comparative analysis of the elephant shark (Callorhinchus milii) genome.</title>
        <authorList>
            <person name="Venkatesh B."/>
            <person name="Kirkness E.F."/>
            <person name="Loh Y.H."/>
            <person name="Halpern A.L."/>
            <person name="Lee A.P."/>
            <person name="Johnson J."/>
            <person name="Dandona N."/>
            <person name="Viswanathan L.D."/>
            <person name="Tay A."/>
            <person name="Venter J.C."/>
            <person name="Strausberg R.L."/>
            <person name="Brenner S."/>
        </authorList>
    </citation>
    <scope>NUCLEOTIDE SEQUENCE [LARGE SCALE GENOMIC DNA]</scope>
</reference>
<keyword evidence="6 17" id="KW-0732">Signal</keyword>
<dbReference type="Proteomes" id="UP000314986">
    <property type="component" value="Unassembled WGS sequence"/>
</dbReference>
<dbReference type="SUPFAM" id="SSF52058">
    <property type="entry name" value="L domain-like"/>
    <property type="match status" value="1"/>
</dbReference>
<keyword evidence="20" id="KW-1185">Reference proteome</keyword>
<dbReference type="STRING" id="7868.ENSCMIP00000048534"/>
<feature type="disulfide bond" evidence="15">
    <location>
        <begin position="440"/>
        <end position="463"/>
    </location>
</feature>
<feature type="chain" id="PRO_5021364732" evidence="17">
    <location>
        <begin position="22"/>
        <end position="827"/>
    </location>
</feature>
<keyword evidence="11 14" id="KW-0675">Receptor</keyword>